<dbReference type="Proteomes" id="UP001148662">
    <property type="component" value="Unassembled WGS sequence"/>
</dbReference>
<keyword evidence="2" id="KW-1185">Reference proteome</keyword>
<accession>A0ACC1T8E6</accession>
<name>A0ACC1T8E6_9APHY</name>
<evidence type="ECO:0000313" key="2">
    <source>
        <dbReference type="Proteomes" id="UP001148662"/>
    </source>
</evidence>
<proteinExistence type="predicted"/>
<dbReference type="EMBL" id="JANHOG010000333">
    <property type="protein sequence ID" value="KAJ3555424.1"/>
    <property type="molecule type" value="Genomic_DNA"/>
</dbReference>
<gene>
    <name evidence="1" type="ORF">NM688_g2583</name>
</gene>
<protein>
    <submittedName>
        <fullName evidence="1">Uncharacterized protein</fullName>
    </submittedName>
</protein>
<organism evidence="1 2">
    <name type="scientific">Phlebia brevispora</name>
    <dbReference type="NCBI Taxonomy" id="194682"/>
    <lineage>
        <taxon>Eukaryota</taxon>
        <taxon>Fungi</taxon>
        <taxon>Dikarya</taxon>
        <taxon>Basidiomycota</taxon>
        <taxon>Agaricomycotina</taxon>
        <taxon>Agaricomycetes</taxon>
        <taxon>Polyporales</taxon>
        <taxon>Meruliaceae</taxon>
        <taxon>Phlebia</taxon>
    </lineage>
</organism>
<reference evidence="1" key="1">
    <citation type="submission" date="2022-07" db="EMBL/GenBank/DDBJ databases">
        <title>Genome Sequence of Phlebia brevispora.</title>
        <authorList>
            <person name="Buettner E."/>
        </authorList>
    </citation>
    <scope>NUCLEOTIDE SEQUENCE</scope>
    <source>
        <strain evidence="1">MPL23</strain>
    </source>
</reference>
<evidence type="ECO:0000313" key="1">
    <source>
        <dbReference type="EMBL" id="KAJ3555424.1"/>
    </source>
</evidence>
<sequence length="546" mass="62407">MVYTRDMPHPLDLEKPDPSAVEGIPTHTWDNPLLITQAVSQMRGLIPPDPDGYKAQYILSSRYIKKLEDVENQLGPNHSSAVDTEYCGAQFRRKLLAYRIFQINDLPVEILRHIFHYVTALPDPYMNYDTQRTRLASVCNYWRQVAIEDKVLWRTLGFSGKHPWNNTFLAMERADGAFLEVFICEPVVQGSPKLRSNHVADLFRRLMPKLSKVKTLSIRLDTEEGIWEAMKWLNLPIELCGSPSELQQLAIWFNLRPQDDGSPYFNLFDGRTPKLSNLLIQGLECPWGKMHGAELTTLDLRHLGHQAPDLSQFRGTLAGSPKLRRLVLHWAGPFEGTEQQSPIRLLDLHELFICAYHVDNLIYALAQFDAPALRWLELGEIVGDSIAVIDWFVQSRRFTGLQELALQGLTLSDTPKAMEALVRWFDSMPRLKSLKVTRVDTILFDALLADPRHHRSGQPPPKDHDLLEALCPKLSVFHLGQQDVQATCGFIRGREMLGVPFKRAFIDRKWQSRTLEEARQLDQAFPSGFIPLDTHSVPVEVLAEDR</sequence>
<comment type="caution">
    <text evidence="1">The sequence shown here is derived from an EMBL/GenBank/DDBJ whole genome shotgun (WGS) entry which is preliminary data.</text>
</comment>